<dbReference type="InterPro" id="IPR011234">
    <property type="entry name" value="Fumarylacetoacetase-like_C"/>
</dbReference>
<evidence type="ECO:0000313" key="3">
    <source>
        <dbReference type="EMBL" id="KAB0584292.1"/>
    </source>
</evidence>
<protein>
    <submittedName>
        <fullName evidence="3">2-keto-4-pentenoate hydratase</fullName>
    </submittedName>
</protein>
<evidence type="ECO:0000256" key="1">
    <source>
        <dbReference type="ARBA" id="ARBA00023239"/>
    </source>
</evidence>
<feature type="domain" description="Fumarylacetoacetase-like C-terminal" evidence="2">
    <location>
        <begin position="92"/>
        <end position="255"/>
    </location>
</feature>
<keyword evidence="1" id="KW-0456">Lyase</keyword>
<dbReference type="PANTHER" id="PTHR30143">
    <property type="entry name" value="ACID HYDRATASE"/>
    <property type="match status" value="1"/>
</dbReference>
<name>A0A643FG69_IDEDE</name>
<dbReference type="PANTHER" id="PTHR30143:SF0">
    <property type="entry name" value="2-KETO-4-PENTENOATE HYDRATASE"/>
    <property type="match status" value="1"/>
</dbReference>
<dbReference type="InterPro" id="IPR050772">
    <property type="entry name" value="Hydratase-Decarb/MhpD_sf"/>
</dbReference>
<dbReference type="OrthoDB" id="8689761at2"/>
<dbReference type="InterPro" id="IPR036663">
    <property type="entry name" value="Fumarylacetoacetase_C_sf"/>
</dbReference>
<organism evidence="3 4">
    <name type="scientific">Ideonella dechloratans</name>
    <dbReference type="NCBI Taxonomy" id="36863"/>
    <lineage>
        <taxon>Bacteria</taxon>
        <taxon>Pseudomonadati</taxon>
        <taxon>Pseudomonadota</taxon>
        <taxon>Betaproteobacteria</taxon>
        <taxon>Burkholderiales</taxon>
        <taxon>Sphaerotilaceae</taxon>
        <taxon>Ideonella</taxon>
    </lineage>
</organism>
<accession>A0A643FG69</accession>
<sequence length="255" mass="26532">MTPTAAEVVAALCAAHRTRQPADNRRLAQALSSLDEGYAVQHAVGRQLGWWGEAPAQTWKSGGGTLDTITHAPLPPAGVRQSPADLGDLPLHNLGIEAEIALRLGVAVDAARAAALDETAAAALVDAMAVSVEVVDSRWRDGPQAAPLLRLADGQSHGALVLGDWQPFDPARDWAAQHCRVQIGAAAPFECRGTHPLGRPTAVLPAWLRHVTRDGAVLPAGTVVTTGSWVGLLHAQAGDAVTVAFDGLGEVSLRV</sequence>
<keyword evidence="4" id="KW-1185">Reference proteome</keyword>
<gene>
    <name evidence="3" type="ORF">F7Q92_04510</name>
</gene>
<proteinExistence type="predicted"/>
<dbReference type="SUPFAM" id="SSF56529">
    <property type="entry name" value="FAH"/>
    <property type="match status" value="1"/>
</dbReference>
<dbReference type="AlphaFoldDB" id="A0A643FG69"/>
<dbReference type="GO" id="GO:0008684">
    <property type="term" value="F:2-oxopent-4-enoate hydratase activity"/>
    <property type="evidence" value="ECO:0007669"/>
    <property type="project" value="TreeGrafter"/>
</dbReference>
<dbReference type="EMBL" id="VZPB01000007">
    <property type="protein sequence ID" value="KAB0584292.1"/>
    <property type="molecule type" value="Genomic_DNA"/>
</dbReference>
<dbReference type="Pfam" id="PF01557">
    <property type="entry name" value="FAA_hydrolase"/>
    <property type="match status" value="1"/>
</dbReference>
<dbReference type="Gene3D" id="3.90.850.10">
    <property type="entry name" value="Fumarylacetoacetase-like, C-terminal domain"/>
    <property type="match status" value="1"/>
</dbReference>
<comment type="caution">
    <text evidence="3">The sequence shown here is derived from an EMBL/GenBank/DDBJ whole genome shotgun (WGS) entry which is preliminary data.</text>
</comment>
<dbReference type="GO" id="GO:0005737">
    <property type="term" value="C:cytoplasm"/>
    <property type="evidence" value="ECO:0007669"/>
    <property type="project" value="TreeGrafter"/>
</dbReference>
<evidence type="ECO:0000259" key="2">
    <source>
        <dbReference type="Pfam" id="PF01557"/>
    </source>
</evidence>
<reference evidence="3 4" key="1">
    <citation type="submission" date="2019-09" db="EMBL/GenBank/DDBJ databases">
        <title>Draft genome sequences of 48 bacterial type strains from the CCUG.</title>
        <authorList>
            <person name="Tunovic T."/>
            <person name="Pineiro-Iglesias B."/>
            <person name="Unosson C."/>
            <person name="Inganas E."/>
            <person name="Ohlen M."/>
            <person name="Cardew S."/>
            <person name="Jensie-Markopoulos S."/>
            <person name="Salva-Serra F."/>
            <person name="Jaen-Luchoro D."/>
            <person name="Karlsson R."/>
            <person name="Svensson-Stadler L."/>
            <person name="Chun J."/>
            <person name="Moore E."/>
        </authorList>
    </citation>
    <scope>NUCLEOTIDE SEQUENCE [LARGE SCALE GENOMIC DNA]</scope>
    <source>
        <strain evidence="3 4">CCUG 30977</strain>
    </source>
</reference>
<evidence type="ECO:0000313" key="4">
    <source>
        <dbReference type="Proteomes" id="UP000430120"/>
    </source>
</evidence>
<dbReference type="Proteomes" id="UP000430120">
    <property type="component" value="Unassembled WGS sequence"/>
</dbReference>